<keyword evidence="3 4" id="KW-0732">Signal</keyword>
<dbReference type="InterPro" id="IPR006059">
    <property type="entry name" value="SBP"/>
</dbReference>
<proteinExistence type="inferred from homology"/>
<dbReference type="PANTHER" id="PTHR43649">
    <property type="entry name" value="ARABINOSE-BINDING PROTEIN-RELATED"/>
    <property type="match status" value="1"/>
</dbReference>
<evidence type="ECO:0000256" key="2">
    <source>
        <dbReference type="ARBA" id="ARBA00022448"/>
    </source>
</evidence>
<dbReference type="RefSeq" id="WP_139606494.1">
    <property type="nucleotide sequence ID" value="NZ_VDCQ01000067.1"/>
</dbReference>
<accession>A0A5C4SZ45</accession>
<feature type="signal peptide" evidence="4">
    <location>
        <begin position="1"/>
        <end position="22"/>
    </location>
</feature>
<dbReference type="Pfam" id="PF13416">
    <property type="entry name" value="SBP_bac_8"/>
    <property type="match status" value="1"/>
</dbReference>
<evidence type="ECO:0000313" key="6">
    <source>
        <dbReference type="Proteomes" id="UP000307943"/>
    </source>
</evidence>
<dbReference type="PROSITE" id="PS51257">
    <property type="entry name" value="PROKAR_LIPOPROTEIN"/>
    <property type="match status" value="1"/>
</dbReference>
<comment type="similarity">
    <text evidence="1">Belongs to the bacterial solute-binding protein 1 family.</text>
</comment>
<evidence type="ECO:0000313" key="5">
    <source>
        <dbReference type="EMBL" id="TNJ62032.1"/>
    </source>
</evidence>
<dbReference type="AlphaFoldDB" id="A0A5C4SZ45"/>
<dbReference type="Gene3D" id="3.40.190.10">
    <property type="entry name" value="Periplasmic binding protein-like II"/>
    <property type="match status" value="1"/>
</dbReference>
<feature type="chain" id="PRO_5039457473" evidence="4">
    <location>
        <begin position="23"/>
        <end position="433"/>
    </location>
</feature>
<dbReference type="SUPFAM" id="SSF53850">
    <property type="entry name" value="Periplasmic binding protein-like II"/>
    <property type="match status" value="1"/>
</dbReference>
<comment type="caution">
    <text evidence="5">The sequence shown here is derived from an EMBL/GenBank/DDBJ whole genome shotgun (WGS) entry which is preliminary data.</text>
</comment>
<dbReference type="InterPro" id="IPR050490">
    <property type="entry name" value="Bact_solute-bd_prot1"/>
</dbReference>
<sequence>MTGNRKRFVALAPLLTFAIVLAGCGGRDAGNAKEERAEPVTLQLASQSVGTLLDEDFQEVVRTHLGKKYPHITINYNPETKGTTLTELIAAGSVPDIVVTYTGVLPSYRDMRLVMDMTSHFKNQGVDLDRFEPNYMTDVRKASDKGELYGLPINVNYHAMYYNKDIFDKFGVPYPTDGMLWQGVIDLANRVTRMDGGVQYRGFDPGSTVQWMSQPLAIAAIDPLTDKATMNNDSWKRVFELARSIYSIPGNGLIAETPKNQFMKSRTLAMLLDLNILNQLAAPENAGLNWNVVQYPSYPEKPNTYGNASVYTVIATKASKYKDEAAKVIDVITSEEVQLELSRRGKLSPLRSENVKQALGAANSSLKDKGLPGIFKSKPVPYPVASTYRGKAEAIAIAKFKLYLEGALDVNTAIAQADEEINKRVDAEKGSAK</sequence>
<dbReference type="GO" id="GO:0055085">
    <property type="term" value="P:transmembrane transport"/>
    <property type="evidence" value="ECO:0007669"/>
    <property type="project" value="InterPro"/>
</dbReference>
<evidence type="ECO:0000256" key="4">
    <source>
        <dbReference type="SAM" id="SignalP"/>
    </source>
</evidence>
<reference evidence="5 6" key="1">
    <citation type="submission" date="2019-05" db="EMBL/GenBank/DDBJ databases">
        <title>We sequenced the genome of Paenibacillus hemerocallicola KCTC 33185 for further insight into its adaptation and study the phylogeny of Paenibacillus.</title>
        <authorList>
            <person name="Narsing Rao M.P."/>
        </authorList>
    </citation>
    <scope>NUCLEOTIDE SEQUENCE [LARGE SCALE GENOMIC DNA]</scope>
    <source>
        <strain evidence="5 6">KCTC 33185</strain>
    </source>
</reference>
<evidence type="ECO:0000256" key="1">
    <source>
        <dbReference type="ARBA" id="ARBA00008520"/>
    </source>
</evidence>
<organism evidence="5 6">
    <name type="scientific">Paenibacillus hemerocallicola</name>
    <dbReference type="NCBI Taxonomy" id="1172614"/>
    <lineage>
        <taxon>Bacteria</taxon>
        <taxon>Bacillati</taxon>
        <taxon>Bacillota</taxon>
        <taxon>Bacilli</taxon>
        <taxon>Bacillales</taxon>
        <taxon>Paenibacillaceae</taxon>
        <taxon>Paenibacillus</taxon>
    </lineage>
</organism>
<dbReference type="OrthoDB" id="9782846at2"/>
<dbReference type="Proteomes" id="UP000307943">
    <property type="component" value="Unassembled WGS sequence"/>
</dbReference>
<protein>
    <submittedName>
        <fullName evidence="5">Extracellular solute-binding protein</fullName>
    </submittedName>
</protein>
<evidence type="ECO:0000256" key="3">
    <source>
        <dbReference type="ARBA" id="ARBA00022729"/>
    </source>
</evidence>
<keyword evidence="2" id="KW-0813">Transport</keyword>
<dbReference type="EMBL" id="VDCQ01000067">
    <property type="protein sequence ID" value="TNJ62032.1"/>
    <property type="molecule type" value="Genomic_DNA"/>
</dbReference>
<dbReference type="InterPro" id="IPR006061">
    <property type="entry name" value="SBP_1_CS"/>
</dbReference>
<dbReference type="PANTHER" id="PTHR43649:SF12">
    <property type="entry name" value="DIACETYLCHITOBIOSE BINDING PROTEIN DASA"/>
    <property type="match status" value="1"/>
</dbReference>
<name>A0A5C4SZ45_9BACL</name>
<gene>
    <name evidence="5" type="ORF">FE784_32915</name>
</gene>
<keyword evidence="6" id="KW-1185">Reference proteome</keyword>
<dbReference type="PROSITE" id="PS01037">
    <property type="entry name" value="SBP_BACTERIAL_1"/>
    <property type="match status" value="1"/>
</dbReference>